<keyword evidence="3" id="KW-1185">Reference proteome</keyword>
<feature type="region of interest" description="Disordered" evidence="1">
    <location>
        <begin position="295"/>
        <end position="328"/>
    </location>
</feature>
<evidence type="ECO:0000313" key="2">
    <source>
        <dbReference type="EMBL" id="KAH8029644.1"/>
    </source>
</evidence>
<dbReference type="Proteomes" id="UP000821866">
    <property type="component" value="Chromosome 3"/>
</dbReference>
<feature type="compositionally biased region" description="Low complexity" evidence="1">
    <location>
        <begin position="18"/>
        <end position="38"/>
    </location>
</feature>
<dbReference type="EMBL" id="JABSTU010000005">
    <property type="protein sequence ID" value="KAH8029644.1"/>
    <property type="molecule type" value="Genomic_DNA"/>
</dbReference>
<accession>A0A9J6E5M2</accession>
<name>A0A9J6E5M2_RHIMP</name>
<comment type="caution">
    <text evidence="2">The sequence shown here is derived from an EMBL/GenBank/DDBJ whole genome shotgun (WGS) entry which is preliminary data.</text>
</comment>
<reference evidence="2" key="1">
    <citation type="journal article" date="2020" name="Cell">
        <title>Large-Scale Comparative Analyses of Tick Genomes Elucidate Their Genetic Diversity and Vector Capacities.</title>
        <authorList>
            <consortium name="Tick Genome and Microbiome Consortium (TIGMIC)"/>
            <person name="Jia N."/>
            <person name="Wang J."/>
            <person name="Shi W."/>
            <person name="Du L."/>
            <person name="Sun Y."/>
            <person name="Zhan W."/>
            <person name="Jiang J.F."/>
            <person name="Wang Q."/>
            <person name="Zhang B."/>
            <person name="Ji P."/>
            <person name="Bell-Sakyi L."/>
            <person name="Cui X.M."/>
            <person name="Yuan T.T."/>
            <person name="Jiang B.G."/>
            <person name="Yang W.F."/>
            <person name="Lam T.T."/>
            <person name="Chang Q.C."/>
            <person name="Ding S.J."/>
            <person name="Wang X.J."/>
            <person name="Zhu J.G."/>
            <person name="Ruan X.D."/>
            <person name="Zhao L."/>
            <person name="Wei J.T."/>
            <person name="Ye R.Z."/>
            <person name="Que T.C."/>
            <person name="Du C.H."/>
            <person name="Zhou Y.H."/>
            <person name="Cheng J.X."/>
            <person name="Dai P.F."/>
            <person name="Guo W.B."/>
            <person name="Han X.H."/>
            <person name="Huang E.J."/>
            <person name="Li L.F."/>
            <person name="Wei W."/>
            <person name="Gao Y.C."/>
            <person name="Liu J.Z."/>
            <person name="Shao H.Z."/>
            <person name="Wang X."/>
            <person name="Wang C.C."/>
            <person name="Yang T.C."/>
            <person name="Huo Q.B."/>
            <person name="Li W."/>
            <person name="Chen H.Y."/>
            <person name="Chen S.E."/>
            <person name="Zhou L.G."/>
            <person name="Ni X.B."/>
            <person name="Tian J.H."/>
            <person name="Sheng Y."/>
            <person name="Liu T."/>
            <person name="Pan Y.S."/>
            <person name="Xia L.Y."/>
            <person name="Li J."/>
            <person name="Zhao F."/>
            <person name="Cao W.C."/>
        </authorList>
    </citation>
    <scope>NUCLEOTIDE SEQUENCE</scope>
    <source>
        <strain evidence="2">Rmic-2018</strain>
    </source>
</reference>
<reference evidence="2" key="2">
    <citation type="submission" date="2021-09" db="EMBL/GenBank/DDBJ databases">
        <authorList>
            <person name="Jia N."/>
            <person name="Wang J."/>
            <person name="Shi W."/>
            <person name="Du L."/>
            <person name="Sun Y."/>
            <person name="Zhan W."/>
            <person name="Jiang J."/>
            <person name="Wang Q."/>
            <person name="Zhang B."/>
            <person name="Ji P."/>
            <person name="Sakyi L.B."/>
            <person name="Cui X."/>
            <person name="Yuan T."/>
            <person name="Jiang B."/>
            <person name="Yang W."/>
            <person name="Lam T.T.-Y."/>
            <person name="Chang Q."/>
            <person name="Ding S."/>
            <person name="Wang X."/>
            <person name="Zhu J."/>
            <person name="Ruan X."/>
            <person name="Zhao L."/>
            <person name="Wei J."/>
            <person name="Que T."/>
            <person name="Du C."/>
            <person name="Cheng J."/>
            <person name="Dai P."/>
            <person name="Han X."/>
            <person name="Huang E."/>
            <person name="Gao Y."/>
            <person name="Liu J."/>
            <person name="Shao H."/>
            <person name="Ye R."/>
            <person name="Li L."/>
            <person name="Wei W."/>
            <person name="Wang X."/>
            <person name="Wang C."/>
            <person name="Huo Q."/>
            <person name="Li W."/>
            <person name="Guo W."/>
            <person name="Chen H."/>
            <person name="Chen S."/>
            <person name="Zhou L."/>
            <person name="Zhou L."/>
            <person name="Ni X."/>
            <person name="Tian J."/>
            <person name="Zhou Y."/>
            <person name="Sheng Y."/>
            <person name="Liu T."/>
            <person name="Pan Y."/>
            <person name="Xia L."/>
            <person name="Li J."/>
            <person name="Zhao F."/>
            <person name="Cao W."/>
        </authorList>
    </citation>
    <scope>NUCLEOTIDE SEQUENCE</scope>
    <source>
        <strain evidence="2">Rmic-2018</strain>
        <tissue evidence="2">Larvae</tissue>
    </source>
</reference>
<evidence type="ECO:0000256" key="1">
    <source>
        <dbReference type="SAM" id="MobiDB-lite"/>
    </source>
</evidence>
<feature type="compositionally biased region" description="Pro residues" evidence="1">
    <location>
        <begin position="1"/>
        <end position="11"/>
    </location>
</feature>
<feature type="compositionally biased region" description="Polar residues" evidence="1">
    <location>
        <begin position="311"/>
        <end position="328"/>
    </location>
</feature>
<dbReference type="AlphaFoldDB" id="A0A9J6E5M2"/>
<dbReference type="VEuPathDB" id="VectorBase:LOC119164588"/>
<sequence length="1201" mass="130312">MPVAADPPPSQPSRVLPSSLEEQASSQEAVAASSSSSSTNNKGSQKADGKASLGHTASRLLSRGIEGHGTVVTIVCGNFDPAACALMEEFRSWLCRLSWGMEHNKLTVEPSCVLCCLPCCISLVSMFWFLCVFSDLMKLTGLTGWVRDLCVDGDVENNPGPVTCPRTYEEVSGLPFIDWVRDKGGQGTNMLSGALADVGAWADVSPATMLPNGFVCTNVNTATIMHCSHLNPDGRMKSFRDGSWTTVLYPTSVRSTLQQLCFGDIMREDSCGKHVDSAASQKLCSLVDSLSPKAQEGPFPPAQFSPGKAQPNESPSFFAEGSTQENTQTQPPIVVEGASSAAHQRRPATIPEVVVAAVGRSGEVLSSSTAMGQGVAFPLFDVGHYPFLHRPGTVAIVIGKGVPEHGAQSGLTYACRIPITVTQKGTGDTAVVRLGGDIVPECDAVALRALYTKTSPTQMLHDDSRVSLVGEWFPQEGNGTHSISCIRRWGPPCFVYSACMAAHEGTALTCTQLAKEQWRHYMESTVSALVLEFDKLSFHPPPSPTTCEASAFKLGLMLAWAEYGIPDAACCYNILTGQSQVHEPDVFIKKYTTITRLFNSSGVPDEDCGGLIRPAFPFFRGWQRGQIRFFASVQCVPRGEPYLIMPPCFEVASSFAEAAVYLMSLLPWPWGNMSIVLETGVDGDPTPRKQMYTWYGATTVVPGELCLNVVLHQYPMCSLFGEDAEPPVFALYPTMGPSAVEFWPPFSEIPVNFKPGQNHFVPASAFAASWALGYHWGDIKCVLAKIQACGLFDNVGRWVLEAPLFAMSHAGIMATQKVQTVTPSADKGFVKPSPPIVPSNIDDDDVPLLYRCWAAPGNRMSHIPKDAVWADISLPPDGLITLPNITTLSAVNSKVWRFDEPFAGTTIDVDHPLISAILFVASERLFVGWHILHSAMGVATDSMQLGSSGEGPGRGETIHFKGLFGDGSGRIPRLGDLVQDVIAKAVNGPVLTTVGGVPFPFRLFPQRNWEPQVMDFTSAVRISKACPTPMTDNVVFKYSTSLPKEFLPFLCHPVYGNKDIYDEEEPHGVPPAFYFGPLIYAGGLECTRVRENEIPNVSPHSLWLNRLMHSQSLYELRDYVTGNRIAGAPAPGEAPIGFPRGHDEWADRPSDLGMKTTPYPFFSTVWSGWMDSGTRHVLALLQRFTPIVRASGSKYVFKGAP</sequence>
<feature type="region of interest" description="Disordered" evidence="1">
    <location>
        <begin position="1"/>
        <end position="51"/>
    </location>
</feature>
<organism evidence="2 3">
    <name type="scientific">Rhipicephalus microplus</name>
    <name type="common">Cattle tick</name>
    <name type="synonym">Boophilus microplus</name>
    <dbReference type="NCBI Taxonomy" id="6941"/>
    <lineage>
        <taxon>Eukaryota</taxon>
        <taxon>Metazoa</taxon>
        <taxon>Ecdysozoa</taxon>
        <taxon>Arthropoda</taxon>
        <taxon>Chelicerata</taxon>
        <taxon>Arachnida</taxon>
        <taxon>Acari</taxon>
        <taxon>Parasitiformes</taxon>
        <taxon>Ixodida</taxon>
        <taxon>Ixodoidea</taxon>
        <taxon>Ixodidae</taxon>
        <taxon>Rhipicephalinae</taxon>
        <taxon>Rhipicephalus</taxon>
        <taxon>Boophilus</taxon>
    </lineage>
</organism>
<evidence type="ECO:0000313" key="3">
    <source>
        <dbReference type="Proteomes" id="UP000821866"/>
    </source>
</evidence>
<proteinExistence type="predicted"/>
<protein>
    <submittedName>
        <fullName evidence="2">Uncharacterized protein</fullName>
    </submittedName>
</protein>
<gene>
    <name evidence="2" type="ORF">HPB51_002097</name>
</gene>